<keyword evidence="1" id="KW-1185">Reference proteome</keyword>
<protein>
    <submittedName>
        <fullName evidence="2">Uncharacterized protein</fullName>
    </submittedName>
</protein>
<name>A0A914C5N3_9BILA</name>
<proteinExistence type="predicted"/>
<accession>A0A914C5N3</accession>
<dbReference type="AlphaFoldDB" id="A0A914C5N3"/>
<organism evidence="1 2">
    <name type="scientific">Acrobeloides nanus</name>
    <dbReference type="NCBI Taxonomy" id="290746"/>
    <lineage>
        <taxon>Eukaryota</taxon>
        <taxon>Metazoa</taxon>
        <taxon>Ecdysozoa</taxon>
        <taxon>Nematoda</taxon>
        <taxon>Chromadorea</taxon>
        <taxon>Rhabditida</taxon>
        <taxon>Tylenchina</taxon>
        <taxon>Cephalobomorpha</taxon>
        <taxon>Cephaloboidea</taxon>
        <taxon>Cephalobidae</taxon>
        <taxon>Acrobeloides</taxon>
    </lineage>
</organism>
<dbReference type="WBParaSite" id="ACRNAN_Path_331.g1272.t1">
    <property type="protein sequence ID" value="ACRNAN_Path_331.g1272.t1"/>
    <property type="gene ID" value="ACRNAN_Path_331.g1272"/>
</dbReference>
<dbReference type="Proteomes" id="UP000887540">
    <property type="component" value="Unplaced"/>
</dbReference>
<sequence>MTAVLAVPALISYSFSVVPYDASWESIDYVLIGMSLVFMVGFKFSEIWLIQHIEATQFCVLEHTKYFMASIGQWFLQNMAHATIYAALGKILFVTSSFRYWNYVMENNVEFYKETK</sequence>
<reference evidence="2" key="1">
    <citation type="submission" date="2022-11" db="UniProtKB">
        <authorList>
            <consortium name="WormBaseParasite"/>
        </authorList>
    </citation>
    <scope>IDENTIFICATION</scope>
</reference>
<evidence type="ECO:0000313" key="1">
    <source>
        <dbReference type="Proteomes" id="UP000887540"/>
    </source>
</evidence>
<evidence type="ECO:0000313" key="2">
    <source>
        <dbReference type="WBParaSite" id="ACRNAN_Path_331.g1272.t1"/>
    </source>
</evidence>